<name>J0NZN4_9BACT</name>
<dbReference type="EMBL" id="JH719942">
    <property type="protein sequence ID" value="EJF53004.1"/>
    <property type="molecule type" value="Genomic_DNA"/>
</dbReference>
<gene>
    <name evidence="1" type="ORF">SapgrDRAFT_1281</name>
</gene>
<dbReference type="Proteomes" id="UP000005113">
    <property type="component" value="Unassembled WGS sequence"/>
</dbReference>
<evidence type="ECO:0000313" key="1">
    <source>
        <dbReference type="EMBL" id="EJF53004.1"/>
    </source>
</evidence>
<dbReference type="HOGENOM" id="CLU_2119406_0_0_10"/>
<dbReference type="OrthoDB" id="1494852at2"/>
<reference evidence="2" key="1">
    <citation type="journal article" date="2012" name="Stand. Genomic Sci.">
        <title>Permanent draft genome sequence of the gliding predator Saprospira grandis strain Sa g1 (= HR1).</title>
        <authorList>
            <person name="Mavromatis K."/>
            <person name="Chertkov O."/>
            <person name="Lapidus A."/>
            <person name="Nolan M."/>
            <person name="Lucas S."/>
            <person name="Tice H."/>
            <person name="Del Rio T.G."/>
            <person name="Cheng J.F."/>
            <person name="Han C."/>
            <person name="Tapia R."/>
            <person name="Bruce D."/>
            <person name="Goodwin L.A."/>
            <person name="Pitluck S."/>
            <person name="Huntemann M."/>
            <person name="Liolios K."/>
            <person name="Pagani I."/>
            <person name="Ivanova N."/>
            <person name="Mikhailova N."/>
            <person name="Pati A."/>
            <person name="Chen A."/>
            <person name="Palaniappan K."/>
            <person name="Land M."/>
            <person name="Brambilla E.M."/>
            <person name="Rohde M."/>
            <person name="Spring S."/>
            <person name="Goker M."/>
            <person name="Detter J.C."/>
            <person name="Bristow J."/>
            <person name="Eisen J.A."/>
            <person name="Markowitz V."/>
            <person name="Hugenholtz P."/>
            <person name="Kyrpides N.C."/>
            <person name="Klenk H.P."/>
            <person name="Woyke T."/>
        </authorList>
    </citation>
    <scope>NUCLEOTIDE SEQUENCE [LARGE SCALE GENOMIC DNA]</scope>
    <source>
        <strain evidence="2">DSM 2844</strain>
    </source>
</reference>
<accession>J0NZN4</accession>
<sequence length="114" mass="12650">MQYIKIIFFFFVVQLTLQAQTAEQLEFKINLAQKSIEVVDKGSKQTLTDQLELISAQIDIFDANGEYAGSIEAKSWSIPVDEFAPNEQLKISQAKIKVKASGETLAISNAPLGR</sequence>
<proteinExistence type="predicted"/>
<dbReference type="AlphaFoldDB" id="J0NZN4"/>
<dbReference type="RefSeq" id="WP_002658372.1">
    <property type="nucleotide sequence ID" value="NZ_JH719942.1"/>
</dbReference>
<evidence type="ECO:0000313" key="2">
    <source>
        <dbReference type="Proteomes" id="UP000005113"/>
    </source>
</evidence>
<protein>
    <submittedName>
        <fullName evidence="1">Uncharacterized protein</fullName>
    </submittedName>
</protein>
<organism evidence="1 2">
    <name type="scientific">Saprospira grandis DSM 2844</name>
    <dbReference type="NCBI Taxonomy" id="694433"/>
    <lineage>
        <taxon>Bacteria</taxon>
        <taxon>Pseudomonadati</taxon>
        <taxon>Bacteroidota</taxon>
        <taxon>Saprospiria</taxon>
        <taxon>Saprospirales</taxon>
        <taxon>Saprospiraceae</taxon>
        <taxon>Saprospira</taxon>
    </lineage>
</organism>